<dbReference type="OrthoDB" id="5989968at2759"/>
<reference evidence="1" key="1">
    <citation type="submission" date="2021-10" db="EMBL/GenBank/DDBJ databases">
        <title>Tropical sea cucumber genome reveals ecological adaptation and Cuvierian tubules defense mechanism.</title>
        <authorList>
            <person name="Chen T."/>
        </authorList>
    </citation>
    <scope>NUCLEOTIDE SEQUENCE</scope>
    <source>
        <strain evidence="1">Nanhai2018</strain>
        <tissue evidence="1">Muscle</tissue>
    </source>
</reference>
<protein>
    <submittedName>
        <fullName evidence="1">Uncharacterized protein</fullName>
    </submittedName>
</protein>
<dbReference type="Proteomes" id="UP001152320">
    <property type="component" value="Chromosome 11"/>
</dbReference>
<keyword evidence="2" id="KW-1185">Reference proteome</keyword>
<evidence type="ECO:0000313" key="1">
    <source>
        <dbReference type="EMBL" id="KAJ8033542.1"/>
    </source>
</evidence>
<proteinExistence type="predicted"/>
<accession>A0A9Q1BVC7</accession>
<name>A0A9Q1BVC7_HOLLE</name>
<dbReference type="EMBL" id="JAIZAY010000011">
    <property type="protein sequence ID" value="KAJ8033542.1"/>
    <property type="molecule type" value="Genomic_DNA"/>
</dbReference>
<sequence>MELGTLLREIREPFVRELKKKMGEFANHAYQPLVVLLKDDVTDFRLCNANGYFYKVIGGCHNFEAAKQLHAEHPEDEIFKKRVCCVYRSNISDAALLWFANRHNEIGEFRHKMTFNDKLRLCKRMKTENKDDEWEKCCMQIFSKEHTKNVVKFMCQLADMDDDVVDLLDRVALMYENGKLKNQHLSPAQLIVPPDMKPYVFKYLPNLPASASNEILQQVVAGEMTLSELKSEAASLYKLLKVQEQFADIMGCSWQMLEETHPFQCSREALEQFAKLPLKEAAAKLRIYCRRLKAADVAGTDSLASITGAAGTKGYFMEKDCLLLSSEELEHLVPGFPGADLIILDKPKDWPDDRLKSFLNGVTSLNLNLDLASFAVVILCDPLQLASVVNTAVSTSHFIDVTEAFYVKMDAKDAYPLQRSVGGMVILCSVWRKPCFSTMEMWQTRSRSHSASIRSSS</sequence>
<gene>
    <name evidence="1" type="ORF">HOLleu_23815</name>
</gene>
<comment type="caution">
    <text evidence="1">The sequence shown here is derived from an EMBL/GenBank/DDBJ whole genome shotgun (WGS) entry which is preliminary data.</text>
</comment>
<dbReference type="AlphaFoldDB" id="A0A9Q1BVC7"/>
<evidence type="ECO:0000313" key="2">
    <source>
        <dbReference type="Proteomes" id="UP001152320"/>
    </source>
</evidence>
<organism evidence="1 2">
    <name type="scientific">Holothuria leucospilota</name>
    <name type="common">Black long sea cucumber</name>
    <name type="synonym">Mertensiothuria leucospilota</name>
    <dbReference type="NCBI Taxonomy" id="206669"/>
    <lineage>
        <taxon>Eukaryota</taxon>
        <taxon>Metazoa</taxon>
        <taxon>Echinodermata</taxon>
        <taxon>Eleutherozoa</taxon>
        <taxon>Echinozoa</taxon>
        <taxon>Holothuroidea</taxon>
        <taxon>Aspidochirotacea</taxon>
        <taxon>Aspidochirotida</taxon>
        <taxon>Holothuriidae</taxon>
        <taxon>Holothuria</taxon>
    </lineage>
</organism>